<dbReference type="EMBL" id="BARS01045524">
    <property type="protein sequence ID" value="GAG33727.1"/>
    <property type="molecule type" value="Genomic_DNA"/>
</dbReference>
<evidence type="ECO:0000313" key="1">
    <source>
        <dbReference type="EMBL" id="GAG33727.1"/>
    </source>
</evidence>
<dbReference type="AlphaFoldDB" id="X0XE89"/>
<name>X0XE89_9ZZZZ</name>
<protein>
    <recommendedName>
        <fullName evidence="2">Glycosyltransferase 2-like domain-containing protein</fullName>
    </recommendedName>
</protein>
<proteinExistence type="predicted"/>
<dbReference type="SUPFAM" id="SSF53448">
    <property type="entry name" value="Nucleotide-diphospho-sugar transferases"/>
    <property type="match status" value="1"/>
</dbReference>
<gene>
    <name evidence="1" type="ORF">S01H1_68646</name>
</gene>
<comment type="caution">
    <text evidence="1">The sequence shown here is derived from an EMBL/GenBank/DDBJ whole genome shotgun (WGS) entry which is preliminary data.</text>
</comment>
<reference evidence="1" key="1">
    <citation type="journal article" date="2014" name="Front. Microbiol.">
        <title>High frequency of phylogenetically diverse reductive dehalogenase-homologous genes in deep subseafloor sedimentary metagenomes.</title>
        <authorList>
            <person name="Kawai M."/>
            <person name="Futagami T."/>
            <person name="Toyoda A."/>
            <person name="Takaki Y."/>
            <person name="Nishi S."/>
            <person name="Hori S."/>
            <person name="Arai W."/>
            <person name="Tsubouchi T."/>
            <person name="Morono Y."/>
            <person name="Uchiyama I."/>
            <person name="Ito T."/>
            <person name="Fujiyama A."/>
            <person name="Inagaki F."/>
            <person name="Takami H."/>
        </authorList>
    </citation>
    <scope>NUCLEOTIDE SEQUENCE</scope>
    <source>
        <strain evidence="1">Expedition CK06-06</strain>
    </source>
</reference>
<organism evidence="1">
    <name type="scientific">marine sediment metagenome</name>
    <dbReference type="NCBI Taxonomy" id="412755"/>
    <lineage>
        <taxon>unclassified sequences</taxon>
        <taxon>metagenomes</taxon>
        <taxon>ecological metagenomes</taxon>
    </lineage>
</organism>
<feature type="non-terminal residue" evidence="1">
    <location>
        <position position="171"/>
    </location>
</feature>
<dbReference type="InterPro" id="IPR029044">
    <property type="entry name" value="Nucleotide-diphossugar_trans"/>
</dbReference>
<accession>X0XE89</accession>
<evidence type="ECO:0008006" key="2">
    <source>
        <dbReference type="Google" id="ProtNLM"/>
    </source>
</evidence>
<sequence>MPKYKIAVGFVTGQRQLHEIVSVSLLQMMSGRDWSDYEFTVLNHSSIYVDVNRNNIIHQFRKTDADFLFYWDYDNGLFPEAFDLYMEDMENPDVNILSGLYYRKGNAMRTVCGIAFGDMDAYTLDSYMFVSGGLLDLTTYAGATKGMVGAGCLMIRREVFETLPYPWFKTE</sequence>